<organism evidence="22 23">
    <name type="scientific">Photobacterium profundum (strain SS9)</name>
    <dbReference type="NCBI Taxonomy" id="298386"/>
    <lineage>
        <taxon>Bacteria</taxon>
        <taxon>Pseudomonadati</taxon>
        <taxon>Pseudomonadota</taxon>
        <taxon>Gammaproteobacteria</taxon>
        <taxon>Vibrionales</taxon>
        <taxon>Vibrionaceae</taxon>
        <taxon>Photobacterium</taxon>
    </lineage>
</organism>
<feature type="domain" description="ATP-grasp" evidence="21">
    <location>
        <begin position="103"/>
        <end position="300"/>
    </location>
</feature>
<dbReference type="eggNOG" id="COG1181">
    <property type="taxonomic scope" value="Bacteria"/>
</dbReference>
<evidence type="ECO:0000256" key="16">
    <source>
        <dbReference type="ARBA" id="ARBA00023316"/>
    </source>
</evidence>
<keyword evidence="8 18" id="KW-0436">Ligase</keyword>
<comment type="catalytic activity">
    <reaction evidence="17 18">
        <text>2 D-alanine + ATP = D-alanyl-D-alanine + ADP + phosphate + H(+)</text>
        <dbReference type="Rhea" id="RHEA:11224"/>
        <dbReference type="ChEBI" id="CHEBI:15378"/>
        <dbReference type="ChEBI" id="CHEBI:30616"/>
        <dbReference type="ChEBI" id="CHEBI:43474"/>
        <dbReference type="ChEBI" id="CHEBI:57416"/>
        <dbReference type="ChEBI" id="CHEBI:57822"/>
        <dbReference type="ChEBI" id="CHEBI:456216"/>
        <dbReference type="EC" id="6.3.2.4"/>
    </reaction>
</comment>
<dbReference type="InterPro" id="IPR011127">
    <property type="entry name" value="Dala_Dala_lig_N"/>
</dbReference>
<dbReference type="STRING" id="298386.PBPRA1964"/>
<keyword evidence="14 18" id="KW-0573">Peptidoglycan synthesis</keyword>
<evidence type="ECO:0000313" key="23">
    <source>
        <dbReference type="Proteomes" id="UP000000593"/>
    </source>
</evidence>
<dbReference type="HOGENOM" id="CLU_039268_1_2_6"/>
<keyword evidence="15 19" id="KW-0464">Manganese</keyword>
<dbReference type="InterPro" id="IPR000291">
    <property type="entry name" value="D-Ala_lig_Van_CS"/>
</dbReference>
<dbReference type="GO" id="GO:0008716">
    <property type="term" value="F:D-alanine-D-alanine ligase activity"/>
    <property type="evidence" value="ECO:0007669"/>
    <property type="project" value="UniProtKB-UniRule"/>
</dbReference>
<dbReference type="InterPro" id="IPR011761">
    <property type="entry name" value="ATP-grasp"/>
</dbReference>
<dbReference type="EC" id="6.3.2.4" evidence="6 18"/>
<dbReference type="SUPFAM" id="SSF52440">
    <property type="entry name" value="PreATP-grasp domain"/>
    <property type="match status" value="1"/>
</dbReference>
<protein>
    <recommendedName>
        <fullName evidence="6 18">D-alanine--D-alanine ligase</fullName>
        <ecNumber evidence="6 18">6.3.2.4</ecNumber>
    </recommendedName>
    <alternativeName>
        <fullName evidence="18">D-Ala-D-Ala ligase</fullName>
    </alternativeName>
    <alternativeName>
        <fullName evidence="18">D-alanylalanine synthetase</fullName>
    </alternativeName>
</protein>
<evidence type="ECO:0000256" key="6">
    <source>
        <dbReference type="ARBA" id="ARBA00012216"/>
    </source>
</evidence>
<evidence type="ECO:0000256" key="5">
    <source>
        <dbReference type="ARBA" id="ARBA00010871"/>
    </source>
</evidence>
<dbReference type="GO" id="GO:0005829">
    <property type="term" value="C:cytosol"/>
    <property type="evidence" value="ECO:0007669"/>
    <property type="project" value="TreeGrafter"/>
</dbReference>
<dbReference type="Pfam" id="PF07478">
    <property type="entry name" value="Dala_Dala_lig_C"/>
    <property type="match status" value="1"/>
</dbReference>
<comment type="cofactor">
    <cofactor evidence="19">
        <name>Mg(2+)</name>
        <dbReference type="ChEBI" id="CHEBI:18420"/>
    </cofactor>
    <cofactor evidence="19">
        <name>Mn(2+)</name>
        <dbReference type="ChEBI" id="CHEBI:29035"/>
    </cofactor>
    <text evidence="19">Binds 2 magnesium or manganese ions per subunit.</text>
</comment>
<evidence type="ECO:0000256" key="13">
    <source>
        <dbReference type="ARBA" id="ARBA00022960"/>
    </source>
</evidence>
<keyword evidence="23" id="KW-1185">Reference proteome</keyword>
<keyword evidence="16 18" id="KW-0961">Cell wall biogenesis/degradation</keyword>
<dbReference type="GO" id="GO:0008360">
    <property type="term" value="P:regulation of cell shape"/>
    <property type="evidence" value="ECO:0007669"/>
    <property type="project" value="UniProtKB-KW"/>
</dbReference>
<evidence type="ECO:0000256" key="12">
    <source>
        <dbReference type="ARBA" id="ARBA00022842"/>
    </source>
</evidence>
<keyword evidence="12 19" id="KW-0460">Magnesium</keyword>
<dbReference type="Gene3D" id="3.30.470.20">
    <property type="entry name" value="ATP-grasp fold, B domain"/>
    <property type="match status" value="1"/>
</dbReference>
<keyword evidence="10 20" id="KW-0547">Nucleotide-binding</keyword>
<dbReference type="AlphaFoldDB" id="Q6LQQ8"/>
<evidence type="ECO:0000256" key="3">
    <source>
        <dbReference type="ARBA" id="ARBA00004496"/>
    </source>
</evidence>
<comment type="subcellular location">
    <subcellularLocation>
        <location evidence="3 18">Cytoplasm</location>
    </subcellularLocation>
</comment>
<evidence type="ECO:0000256" key="1">
    <source>
        <dbReference type="ARBA" id="ARBA00001936"/>
    </source>
</evidence>
<reference evidence="23" key="1">
    <citation type="journal article" date="2005" name="Science">
        <title>Life at depth: Photobacterium profundum genome sequence and expression analysis.</title>
        <authorList>
            <person name="Vezzi A."/>
            <person name="Campanaro S."/>
            <person name="D'Angelo M."/>
            <person name="Simonato F."/>
            <person name="Vitulo N."/>
            <person name="Lauro F.M."/>
            <person name="Cestaro A."/>
            <person name="Malacrida G."/>
            <person name="Simionati B."/>
            <person name="Cannata N."/>
            <person name="Romualdi C."/>
            <person name="Bartlett D.H."/>
            <person name="Valle G."/>
        </authorList>
    </citation>
    <scope>NUCLEOTIDE SEQUENCE [LARGE SCALE GENOMIC DNA]</scope>
    <source>
        <strain evidence="23">ATCC BAA-1253 / SS9</strain>
    </source>
</reference>
<feature type="binding site" evidence="19">
    <location>
        <position position="267"/>
    </location>
    <ligand>
        <name>Mg(2+)</name>
        <dbReference type="ChEBI" id="CHEBI:18420"/>
        <label>1</label>
    </ligand>
</feature>
<dbReference type="GO" id="GO:0046872">
    <property type="term" value="F:metal ion binding"/>
    <property type="evidence" value="ECO:0007669"/>
    <property type="project" value="UniProtKB-KW"/>
</dbReference>
<dbReference type="Pfam" id="PF01820">
    <property type="entry name" value="Dala_Dala_lig_N"/>
    <property type="match status" value="1"/>
</dbReference>
<dbReference type="SUPFAM" id="SSF56059">
    <property type="entry name" value="Glutathione synthetase ATP-binding domain-like"/>
    <property type="match status" value="1"/>
</dbReference>
<dbReference type="PROSITE" id="PS50975">
    <property type="entry name" value="ATP_GRASP"/>
    <property type="match status" value="1"/>
</dbReference>
<evidence type="ECO:0000256" key="2">
    <source>
        <dbReference type="ARBA" id="ARBA00003921"/>
    </source>
</evidence>
<proteinExistence type="inferred from homology"/>
<sequence>MFNIMRIGVLLGGESSERSVSLKSGECVVKAIESLGHEAISIDPKHIDVTLMGFFKLDKVFIALHGGIGESGHVQALLDLLKIPYTGSGTLASAMSLNKLNSKEIWQSNSLKSADWVTLHKHAPIEDIKAQLSSVVCPVVVKPISQGCSIGVSKVDNNADLLEAVITAFEYDDDILIESFIAGREYTCAVLNGKPLPIVQIRSEQFFDYDAKFGSQSATYHCPSDLTSEQERDMQALALNAYNALGCRGWGRVDTILDESGDVFLIEMNTIPGMTTRSVFPMAAKEAGLSFGQVISSLLDSAKYDDIC</sequence>
<name>Q6LQQ8_PHOPR</name>
<comment type="cofactor">
    <cofactor evidence="1">
        <name>Mn(2+)</name>
        <dbReference type="ChEBI" id="CHEBI:29035"/>
    </cofactor>
</comment>
<dbReference type="Gene3D" id="3.30.1490.20">
    <property type="entry name" value="ATP-grasp fold, A domain"/>
    <property type="match status" value="1"/>
</dbReference>
<evidence type="ECO:0000256" key="18">
    <source>
        <dbReference type="HAMAP-Rule" id="MF_00047"/>
    </source>
</evidence>
<evidence type="ECO:0000313" key="22">
    <source>
        <dbReference type="EMBL" id="CAG20368.1"/>
    </source>
</evidence>
<evidence type="ECO:0000256" key="7">
    <source>
        <dbReference type="ARBA" id="ARBA00022490"/>
    </source>
</evidence>
<feature type="binding site" evidence="19">
    <location>
        <position position="254"/>
    </location>
    <ligand>
        <name>Mg(2+)</name>
        <dbReference type="ChEBI" id="CHEBI:18420"/>
        <label>1</label>
    </ligand>
</feature>
<dbReference type="PANTHER" id="PTHR23132">
    <property type="entry name" value="D-ALANINE--D-ALANINE LIGASE"/>
    <property type="match status" value="1"/>
</dbReference>
<evidence type="ECO:0000256" key="15">
    <source>
        <dbReference type="ARBA" id="ARBA00023211"/>
    </source>
</evidence>
<dbReference type="KEGG" id="ppr:PBPRA1964"/>
<comment type="similarity">
    <text evidence="5 18">Belongs to the D-alanine--D-alanine ligase family.</text>
</comment>
<evidence type="ECO:0000259" key="21">
    <source>
        <dbReference type="PROSITE" id="PS50975"/>
    </source>
</evidence>
<keyword evidence="11 20" id="KW-0067">ATP-binding</keyword>
<evidence type="ECO:0000256" key="11">
    <source>
        <dbReference type="ARBA" id="ARBA00022840"/>
    </source>
</evidence>
<dbReference type="InterPro" id="IPR013815">
    <property type="entry name" value="ATP_grasp_subdomain_1"/>
</dbReference>
<accession>Q6LQQ8</accession>
<evidence type="ECO:0000256" key="10">
    <source>
        <dbReference type="ARBA" id="ARBA00022741"/>
    </source>
</evidence>
<dbReference type="NCBIfam" id="NF002378">
    <property type="entry name" value="PRK01372.1"/>
    <property type="match status" value="1"/>
</dbReference>
<keyword evidence="13 18" id="KW-0133">Cell shape</keyword>
<evidence type="ECO:0000256" key="17">
    <source>
        <dbReference type="ARBA" id="ARBA00047614"/>
    </source>
</evidence>
<dbReference type="Proteomes" id="UP000000593">
    <property type="component" value="Chromosome 1"/>
</dbReference>
<evidence type="ECO:0000256" key="8">
    <source>
        <dbReference type="ARBA" id="ARBA00022598"/>
    </source>
</evidence>
<dbReference type="PROSITE" id="PS00844">
    <property type="entry name" value="DALA_DALA_LIGASE_2"/>
    <property type="match status" value="1"/>
</dbReference>
<evidence type="ECO:0000256" key="20">
    <source>
        <dbReference type="PROSITE-ProRule" id="PRU00409"/>
    </source>
</evidence>
<gene>
    <name evidence="18" type="primary">ddl</name>
    <name evidence="22" type="ordered locus">PBPRA1964</name>
</gene>
<evidence type="ECO:0000256" key="19">
    <source>
        <dbReference type="PIRSR" id="PIRSR039102-3"/>
    </source>
</evidence>
<dbReference type="InterPro" id="IPR005905">
    <property type="entry name" value="D_ala_D_ala"/>
</dbReference>
<dbReference type="HAMAP" id="MF_00047">
    <property type="entry name" value="Dala_Dala_lig"/>
    <property type="match status" value="1"/>
</dbReference>
<keyword evidence="9 19" id="KW-0479">Metal-binding</keyword>
<feature type="binding site" evidence="19">
    <location>
        <position position="269"/>
    </location>
    <ligand>
        <name>Mg(2+)</name>
        <dbReference type="ChEBI" id="CHEBI:18420"/>
        <label>2</label>
    </ligand>
</feature>
<evidence type="ECO:0000256" key="9">
    <source>
        <dbReference type="ARBA" id="ARBA00022723"/>
    </source>
</evidence>
<dbReference type="GO" id="GO:0071555">
    <property type="term" value="P:cell wall organization"/>
    <property type="evidence" value="ECO:0007669"/>
    <property type="project" value="UniProtKB-KW"/>
</dbReference>
<dbReference type="GO" id="GO:0009252">
    <property type="term" value="P:peptidoglycan biosynthetic process"/>
    <property type="evidence" value="ECO:0007669"/>
    <property type="project" value="UniProtKB-UniRule"/>
</dbReference>
<dbReference type="EMBL" id="CR378669">
    <property type="protein sequence ID" value="CAG20368.1"/>
    <property type="molecule type" value="Genomic_DNA"/>
</dbReference>
<dbReference type="PANTHER" id="PTHR23132:SF23">
    <property type="entry name" value="D-ALANINE--D-ALANINE LIGASE B"/>
    <property type="match status" value="1"/>
</dbReference>
<evidence type="ECO:0000256" key="14">
    <source>
        <dbReference type="ARBA" id="ARBA00022984"/>
    </source>
</evidence>
<keyword evidence="7 18" id="KW-0963">Cytoplasm</keyword>
<dbReference type="NCBIfam" id="TIGR01205">
    <property type="entry name" value="D_ala_D_alaTIGR"/>
    <property type="match status" value="1"/>
</dbReference>
<comment type="pathway">
    <text evidence="4 18">Cell wall biogenesis; peptidoglycan biosynthesis.</text>
</comment>
<evidence type="ECO:0000256" key="4">
    <source>
        <dbReference type="ARBA" id="ARBA00004752"/>
    </source>
</evidence>
<dbReference type="InterPro" id="IPR011095">
    <property type="entry name" value="Dala_Dala_lig_C"/>
</dbReference>
<dbReference type="Gene3D" id="3.40.50.20">
    <property type="match status" value="1"/>
</dbReference>
<dbReference type="GO" id="GO:0005524">
    <property type="term" value="F:ATP binding"/>
    <property type="evidence" value="ECO:0007669"/>
    <property type="project" value="UniProtKB-UniRule"/>
</dbReference>
<feature type="binding site" evidence="19">
    <location>
        <position position="267"/>
    </location>
    <ligand>
        <name>Mg(2+)</name>
        <dbReference type="ChEBI" id="CHEBI:18420"/>
        <label>2</label>
    </ligand>
</feature>
<dbReference type="InterPro" id="IPR016185">
    <property type="entry name" value="PreATP-grasp_dom_sf"/>
</dbReference>
<dbReference type="PIRSF" id="PIRSF039102">
    <property type="entry name" value="Ddl/VanB"/>
    <property type="match status" value="1"/>
</dbReference>
<dbReference type="UniPathway" id="UPA00219"/>
<dbReference type="FunFam" id="3.30.470.20:FF:000008">
    <property type="entry name" value="D-alanine--D-alanine ligase"/>
    <property type="match status" value="1"/>
</dbReference>
<comment type="function">
    <text evidence="2 18">Cell wall formation.</text>
</comment>